<organism evidence="1 2">
    <name type="scientific">Streptomyces yaizuensis</name>
    <dbReference type="NCBI Taxonomy" id="2989713"/>
    <lineage>
        <taxon>Bacteria</taxon>
        <taxon>Bacillati</taxon>
        <taxon>Actinomycetota</taxon>
        <taxon>Actinomycetes</taxon>
        <taxon>Kitasatosporales</taxon>
        <taxon>Streptomycetaceae</taxon>
        <taxon>Streptomyces</taxon>
    </lineage>
</organism>
<dbReference type="EMBL" id="BSBI01000013">
    <property type="protein sequence ID" value="GLF98169.1"/>
    <property type="molecule type" value="Genomic_DNA"/>
</dbReference>
<sequence>MTKRLIRRVPRPWPITPEAGIRVRLVARRRYHRVVRSPTDRPEAMTTGETLPELIHRLVGKHGRAWVEREIEYDADTIDRHLLDAVLVHARRHPRGPATDPGEVTTDPLPLADLAALLRVRNDTLSRALRNDPAAPSSATAPGTRAAWRYADIHAWWPNRRRRGQYDRPAGGTA</sequence>
<keyword evidence="2" id="KW-1185">Reference proteome</keyword>
<accession>A0ABQ5P6I6</accession>
<dbReference type="RefSeq" id="WP_323450155.1">
    <property type="nucleotide sequence ID" value="NZ_BSBI01000013.1"/>
</dbReference>
<gene>
    <name evidence="1" type="ORF">SYYSPA8_27750</name>
</gene>
<name>A0ABQ5P6I6_9ACTN</name>
<evidence type="ECO:0008006" key="3">
    <source>
        <dbReference type="Google" id="ProtNLM"/>
    </source>
</evidence>
<comment type="caution">
    <text evidence="1">The sequence shown here is derived from an EMBL/GenBank/DDBJ whole genome shotgun (WGS) entry which is preliminary data.</text>
</comment>
<protein>
    <recommendedName>
        <fullName evidence="3">Helix-turn-helix domain-containing protein</fullName>
    </recommendedName>
</protein>
<reference evidence="1 2" key="1">
    <citation type="submission" date="2022-10" db="EMBL/GenBank/DDBJ databases">
        <title>Draft genome sequence of Streptomyces sp. YSPA8.</title>
        <authorList>
            <person name="Moriuchi R."/>
            <person name="Dohra H."/>
            <person name="Yamamura H."/>
            <person name="Kodani S."/>
        </authorList>
    </citation>
    <scope>NUCLEOTIDE SEQUENCE [LARGE SCALE GENOMIC DNA]</scope>
    <source>
        <strain evidence="1 2">YSPA8</strain>
    </source>
</reference>
<evidence type="ECO:0000313" key="2">
    <source>
        <dbReference type="Proteomes" id="UP001291653"/>
    </source>
</evidence>
<dbReference type="Proteomes" id="UP001291653">
    <property type="component" value="Unassembled WGS sequence"/>
</dbReference>
<proteinExistence type="predicted"/>
<evidence type="ECO:0000313" key="1">
    <source>
        <dbReference type="EMBL" id="GLF98169.1"/>
    </source>
</evidence>